<dbReference type="InterPro" id="IPR018391">
    <property type="entry name" value="PQQ_b-propeller_rpt"/>
</dbReference>
<evidence type="ECO:0000313" key="3">
    <source>
        <dbReference type="Proteomes" id="UP000509626"/>
    </source>
</evidence>
<dbReference type="SUPFAM" id="SSF50998">
    <property type="entry name" value="Quinoprotein alcohol dehydrogenase-like"/>
    <property type="match status" value="1"/>
</dbReference>
<dbReference type="RefSeq" id="WP_179266926.1">
    <property type="nucleotide sequence ID" value="NZ_CP058579.1"/>
</dbReference>
<accession>A0A7D5Q9U5</accession>
<dbReference type="EMBL" id="CP058579">
    <property type="protein sequence ID" value="QLG60340.1"/>
    <property type="molecule type" value="Genomic_DNA"/>
</dbReference>
<dbReference type="Proteomes" id="UP000509626">
    <property type="component" value="Chromosome"/>
</dbReference>
<dbReference type="InterPro" id="IPR011047">
    <property type="entry name" value="Quinoprotein_ADH-like_sf"/>
</dbReference>
<sequence>MNASPVVGDGIVYVPGSGDPGLIHAIDIETGDQVWQFEPEGYASSSPALVDGTLYVGTWGKRFYAIDADSGEEAWSREIGHRFGSSSPVIADGTVYVGTNGDGPLIVSGPDDEEEFEACKFLALDADTGETQWEYREFGEKENVDSSPAIADGRVYFLGETAVYAVDAETGDEVWTRSISTHSGSSPAVVDGVVYYGAPTDGESEIPAQVWALDASSGETLWTAGIDDVSLRTSPAVADGTVYVAASSMRVCYGGGGDGEPECSGVTRGQLYALDAATGERRWTAEIKTDTRSSPAVADGVIYVGCRDGVSAVTTAGENAWRVAFESDREDGPYVKSSPAVIGGYVFIGASDGRLRAISATESS</sequence>
<evidence type="ECO:0000313" key="2">
    <source>
        <dbReference type="EMBL" id="QLG60340.1"/>
    </source>
</evidence>
<dbReference type="InterPro" id="IPR002372">
    <property type="entry name" value="PQQ_rpt_dom"/>
</dbReference>
<gene>
    <name evidence="2" type="ORF">HUG12_00635</name>
</gene>
<reference evidence="2 3" key="1">
    <citation type="submission" date="2020-06" db="EMBL/GenBank/DDBJ databases">
        <title>NJ-3-1, isolated from saline soil.</title>
        <authorList>
            <person name="Cui H.L."/>
            <person name="Shi X."/>
        </authorList>
    </citation>
    <scope>NUCLEOTIDE SEQUENCE [LARGE SCALE GENOMIC DNA]</scope>
    <source>
        <strain evidence="2 3">NJ-3-1</strain>
    </source>
</reference>
<feature type="domain" description="Pyrrolo-quinoline quinone repeat" evidence="1">
    <location>
        <begin position="123"/>
        <end position="252"/>
    </location>
</feature>
<organism evidence="2 3">
    <name type="scientific">Halorarum salinum</name>
    <dbReference type="NCBI Taxonomy" id="2743089"/>
    <lineage>
        <taxon>Archaea</taxon>
        <taxon>Methanobacteriati</taxon>
        <taxon>Methanobacteriota</taxon>
        <taxon>Stenosarchaea group</taxon>
        <taxon>Halobacteria</taxon>
        <taxon>Halobacteriales</taxon>
        <taxon>Haloferacaceae</taxon>
        <taxon>Halorarum</taxon>
    </lineage>
</organism>
<dbReference type="AlphaFoldDB" id="A0A7D5Q9U5"/>
<name>A0A7D5Q9U5_9EURY</name>
<dbReference type="GeneID" id="56035920"/>
<keyword evidence="3" id="KW-1185">Reference proteome</keyword>
<protein>
    <submittedName>
        <fullName evidence="2">PQQ-binding-like beta-propeller repeat protein</fullName>
    </submittedName>
</protein>
<dbReference type="Gene3D" id="2.130.10.10">
    <property type="entry name" value="YVTN repeat-like/Quinoprotein amine dehydrogenase"/>
    <property type="match status" value="2"/>
</dbReference>
<dbReference type="InterPro" id="IPR015943">
    <property type="entry name" value="WD40/YVTN_repeat-like_dom_sf"/>
</dbReference>
<dbReference type="KEGG" id="halu:HUG12_00635"/>
<dbReference type="OrthoDB" id="8638at2157"/>
<evidence type="ECO:0000259" key="1">
    <source>
        <dbReference type="Pfam" id="PF13360"/>
    </source>
</evidence>
<proteinExistence type="predicted"/>
<dbReference type="Pfam" id="PF13360">
    <property type="entry name" value="PQQ_2"/>
    <property type="match status" value="1"/>
</dbReference>
<dbReference type="PANTHER" id="PTHR34512">
    <property type="entry name" value="CELL SURFACE PROTEIN"/>
    <property type="match status" value="1"/>
</dbReference>
<dbReference type="PANTHER" id="PTHR34512:SF30">
    <property type="entry name" value="OUTER MEMBRANE PROTEIN ASSEMBLY FACTOR BAMB"/>
    <property type="match status" value="1"/>
</dbReference>
<dbReference type="SMART" id="SM00564">
    <property type="entry name" value="PQQ"/>
    <property type="match status" value="7"/>
</dbReference>